<feature type="transmembrane region" description="Helical" evidence="2">
    <location>
        <begin position="203"/>
        <end position="226"/>
    </location>
</feature>
<feature type="region of interest" description="Disordered" evidence="1">
    <location>
        <begin position="41"/>
        <end position="72"/>
    </location>
</feature>
<evidence type="ECO:0000313" key="4">
    <source>
        <dbReference type="Proteomes" id="UP001233271"/>
    </source>
</evidence>
<feature type="compositionally biased region" description="Low complexity" evidence="1">
    <location>
        <begin position="912"/>
        <end position="924"/>
    </location>
</feature>
<evidence type="ECO:0000256" key="2">
    <source>
        <dbReference type="SAM" id="Phobius"/>
    </source>
</evidence>
<protein>
    <submittedName>
        <fullName evidence="3">Uncharacterized protein</fullName>
    </submittedName>
</protein>
<dbReference type="EMBL" id="AP028213">
    <property type="protein sequence ID" value="BEI89581.1"/>
    <property type="molecule type" value="Genomic_DNA"/>
</dbReference>
<dbReference type="KEGG" id="ccac:CcaHIS019_0209430"/>
<feature type="transmembrane region" description="Helical" evidence="2">
    <location>
        <begin position="161"/>
        <end position="180"/>
    </location>
</feature>
<feature type="transmembrane region" description="Helical" evidence="2">
    <location>
        <begin position="290"/>
        <end position="316"/>
    </location>
</feature>
<keyword evidence="2" id="KW-0812">Transmembrane</keyword>
<name>A0AA48IE92_9TREE</name>
<evidence type="ECO:0000256" key="1">
    <source>
        <dbReference type="SAM" id="MobiDB-lite"/>
    </source>
</evidence>
<feature type="region of interest" description="Disordered" evidence="1">
    <location>
        <begin position="521"/>
        <end position="553"/>
    </location>
</feature>
<keyword evidence="2" id="KW-1133">Transmembrane helix</keyword>
<accession>A0AA48IE92</accession>
<feature type="compositionally biased region" description="Basic and acidic residues" evidence="1">
    <location>
        <begin position="875"/>
        <end position="887"/>
    </location>
</feature>
<feature type="compositionally biased region" description="Pro residues" evidence="1">
    <location>
        <begin position="747"/>
        <end position="758"/>
    </location>
</feature>
<feature type="compositionally biased region" description="Basic and acidic residues" evidence="1">
    <location>
        <begin position="654"/>
        <end position="664"/>
    </location>
</feature>
<feature type="transmembrane region" description="Helical" evidence="2">
    <location>
        <begin position="246"/>
        <end position="270"/>
    </location>
</feature>
<gene>
    <name evidence="3" type="ORF">CcaverHIS019_0209430</name>
</gene>
<keyword evidence="4" id="KW-1185">Reference proteome</keyword>
<feature type="compositionally biased region" description="Pro residues" evidence="1">
    <location>
        <begin position="967"/>
        <end position="976"/>
    </location>
</feature>
<organism evidence="3 4">
    <name type="scientific">Cutaneotrichosporon cavernicola</name>
    <dbReference type="NCBI Taxonomy" id="279322"/>
    <lineage>
        <taxon>Eukaryota</taxon>
        <taxon>Fungi</taxon>
        <taxon>Dikarya</taxon>
        <taxon>Basidiomycota</taxon>
        <taxon>Agaricomycotina</taxon>
        <taxon>Tremellomycetes</taxon>
        <taxon>Trichosporonales</taxon>
        <taxon>Trichosporonaceae</taxon>
        <taxon>Cutaneotrichosporon</taxon>
    </lineage>
</organism>
<feature type="compositionally biased region" description="Pro residues" evidence="1">
    <location>
        <begin position="995"/>
        <end position="1015"/>
    </location>
</feature>
<feature type="compositionally biased region" description="Polar residues" evidence="1">
    <location>
        <begin position="766"/>
        <end position="788"/>
    </location>
</feature>
<feature type="region of interest" description="Disordered" evidence="1">
    <location>
        <begin position="654"/>
        <end position="675"/>
    </location>
</feature>
<feature type="region of interest" description="Disordered" evidence="1">
    <location>
        <begin position="736"/>
        <end position="823"/>
    </location>
</feature>
<evidence type="ECO:0000313" key="3">
    <source>
        <dbReference type="EMBL" id="BEI89581.1"/>
    </source>
</evidence>
<feature type="transmembrane region" description="Helical" evidence="2">
    <location>
        <begin position="337"/>
        <end position="367"/>
    </location>
</feature>
<sequence>MVYTLCLPQLFNATTPSYAPSRSRSHAEVVPDIVVIPPMSDMSSTDVQAGSDAPSASPVMSTSKSAVASKRGRPSLRIAASASVPFPATATPTRTRYSDHVFAGLRSAPLPPGTARWAPSFSLSPTPHRTHFDSFSSVVEIPRFRKRELNLGIVRGAAQSVAWFLLWVTWVGNGLLGAFFDVNIMYMLAQCAMYPPAPTSHSLWVFLAGGYGVLWVVSVFGIWLGYGVGFQYYRRWRRVRPAIEPIYLSLYANLHLSLLSFDHFCFLLHIRLSAWHTPHALDILPETAHFVVQLLPGLVPMAARAGIASVLLISNWNASAGGLGRDLRFFDPELTTYARGLVLASCAYVAVRIVAVALAALTLLLFLARPLKTTHSSEALLGRRDPAAVHFPATTWRDENELQWAWRARTRARIQDAFELCIVRPIRSSVTLEKASVPPPAPVHRRGESAPRVLNLDFARSGTVNGNGNAQRRRKKESTAPLTFADAFGSGMMANEFYADAELSPTTIFKDIQASMGLARVSEETEPGTSPLKIQKRTRPSTATEDVPPSSHSLVSLPILSPLTPTFVPMHPLDAASSPDQTFTSARGPVSFEVWRGRQPSSRHVSFGSRLSGFSADATHGDSMCGHLDGTFEELMSWSTDGYVFDRAVSTDNHERGEVVERPPRGSAFFGDAPRSRDSLASTAVLDASFSTQLERTTSFVDMSGVADTSMSFSPDPSRVSTTFGLDVLAPVHTEAVHTQAPRIDPPKPQSTTPPRPARSPKRESQSPNISQLELYTPRTPSRQTSRPETAVSPVEPSTHNTINEADLFYQRKRRSTSAVGLRTAGIPMATKFDAFPSPPTRSPRLPAVSLGSPLGSPLSLSLSGHLLPSPIAIEEVHDEKGDERPLKGRGSRSPSRRLSFTSDVEWFGNGSPSSSPSPSKSNSRAQPALVGPPPVLELLAAASPTTPEVPPPVPRPPLAFSAPTSFPHPTPPPAGPAELSGSLRKRRIPVPQIQLPPPPPPPPPPSAFNAPPVPASESIPAPLLSSFSRAYRSRITRGTMPEWLEDKME</sequence>
<dbReference type="GeneID" id="85493452"/>
<reference evidence="3" key="1">
    <citation type="journal article" date="2023" name="BMC Genomics">
        <title>Chromosome-level genome assemblies of Cutaneotrichosporon spp. (Trichosporonales, Basidiomycota) reveal imbalanced evolution between nucleotide sequences and chromosome synteny.</title>
        <authorList>
            <person name="Kobayashi Y."/>
            <person name="Kayamori A."/>
            <person name="Aoki K."/>
            <person name="Shiwa Y."/>
            <person name="Matsutani M."/>
            <person name="Fujita N."/>
            <person name="Sugita T."/>
            <person name="Iwasaki W."/>
            <person name="Tanaka N."/>
            <person name="Takashima M."/>
        </authorList>
    </citation>
    <scope>NUCLEOTIDE SEQUENCE</scope>
    <source>
        <strain evidence="3">HIS019</strain>
    </source>
</reference>
<dbReference type="InterPro" id="IPR051425">
    <property type="entry name" value="Formin_Homology"/>
</dbReference>
<keyword evidence="2" id="KW-0472">Membrane</keyword>
<feature type="compositionally biased region" description="Pro residues" evidence="1">
    <location>
        <begin position="948"/>
        <end position="958"/>
    </location>
</feature>
<dbReference type="PANTHER" id="PTHR45725">
    <property type="entry name" value="FORMIN HOMOLOGY 2 FAMILY MEMBER"/>
    <property type="match status" value="1"/>
</dbReference>
<dbReference type="RefSeq" id="XP_060454847.1">
    <property type="nucleotide sequence ID" value="XM_060598010.1"/>
</dbReference>
<dbReference type="Proteomes" id="UP001233271">
    <property type="component" value="Chromosome 2"/>
</dbReference>
<dbReference type="AlphaFoldDB" id="A0AA48IE92"/>
<feature type="region of interest" description="Disordered" evidence="1">
    <location>
        <begin position="875"/>
        <end position="1016"/>
    </location>
</feature>
<proteinExistence type="predicted"/>